<proteinExistence type="predicted"/>
<keyword evidence="1" id="KW-0472">Membrane</keyword>
<organism evidence="2">
    <name type="scientific">Desertifilum tharense IPPAS B-1220</name>
    <dbReference type="NCBI Taxonomy" id="1781255"/>
    <lineage>
        <taxon>Bacteria</taxon>
        <taxon>Bacillati</taxon>
        <taxon>Cyanobacteriota</taxon>
        <taxon>Cyanophyceae</taxon>
        <taxon>Desertifilales</taxon>
        <taxon>Desertifilaceae</taxon>
        <taxon>Desertifilum</taxon>
    </lineage>
</organism>
<evidence type="ECO:0000256" key="1">
    <source>
        <dbReference type="SAM" id="Phobius"/>
    </source>
</evidence>
<dbReference type="OrthoDB" id="444601at2"/>
<comment type="caution">
    <text evidence="2">The sequence shown here is derived from an EMBL/GenBank/DDBJ whole genome shotgun (WGS) entry which is preliminary data.</text>
</comment>
<dbReference type="STRING" id="1781255.BH720_03370"/>
<keyword evidence="1" id="KW-1133">Transmembrane helix</keyword>
<dbReference type="PROSITE" id="PS51257">
    <property type="entry name" value="PROKAR_LIPOPROTEIN"/>
    <property type="match status" value="1"/>
</dbReference>
<accession>A0A1E5QPM2</accession>
<protein>
    <submittedName>
        <fullName evidence="2">Uncharacterized protein</fullName>
    </submittedName>
</protein>
<dbReference type="AlphaFoldDB" id="A0A1E5QPM2"/>
<dbReference type="RefSeq" id="WP_069965749.1">
    <property type="nucleotide sequence ID" value="NZ_CM124774.1"/>
</dbReference>
<keyword evidence="1" id="KW-0812">Transmembrane</keyword>
<gene>
    <name evidence="2" type="ORF">BH720_03370</name>
</gene>
<sequence length="134" mass="14642">MRLFKKLAAGVLLSAGCVLLLAVAVDRLDEVDEEETPIAAIVTALALGVPAIASGGAILKQLHRDRQQAERDRLQSTFYHLLEANNGRLTVLRLAMAANLPAATARQYLDENAKCFNAEFEPLDNGDIAYQFYL</sequence>
<name>A0A1E5QPM2_9CYAN</name>
<dbReference type="EMBL" id="MJGC01000035">
    <property type="protein sequence ID" value="OEJ76610.1"/>
    <property type="molecule type" value="Genomic_DNA"/>
</dbReference>
<reference evidence="2" key="1">
    <citation type="submission" date="2016-09" db="EMBL/GenBank/DDBJ databases">
        <title>Draft genome of thermotolerant cyanobacterium Desertifilum sp. strain IPPAS B-1220.</title>
        <authorList>
            <person name="Sinetova M.A."/>
            <person name="Bolakhan K."/>
            <person name="Zayadan B.K."/>
            <person name="Mironov K.S."/>
            <person name="Ustinova V."/>
            <person name="Kupriyanova E.V."/>
            <person name="Sidorov R.A."/>
            <person name="Skrypnik A.N."/>
            <person name="Gogoleva N.E."/>
            <person name="Gogolev Y.V."/>
            <person name="Los D.A."/>
        </authorList>
    </citation>
    <scope>NUCLEOTIDE SEQUENCE [LARGE SCALE GENOMIC DNA]</scope>
    <source>
        <strain evidence="2">IPPAS B-1220</strain>
    </source>
</reference>
<feature type="transmembrane region" description="Helical" evidence="1">
    <location>
        <begin position="38"/>
        <end position="59"/>
    </location>
</feature>
<evidence type="ECO:0000313" key="2">
    <source>
        <dbReference type="EMBL" id="OEJ76610.1"/>
    </source>
</evidence>